<keyword evidence="8" id="KW-1185">Reference proteome</keyword>
<reference evidence="7 8" key="1">
    <citation type="submission" date="2016-10" db="EMBL/GenBank/DDBJ databases">
        <title>Complete Genome Sequence of Peptococcaceae strain DCMF.</title>
        <authorList>
            <person name="Edwards R.J."/>
            <person name="Holland S.I."/>
            <person name="Deshpande N.P."/>
            <person name="Wong Y.K."/>
            <person name="Ertan H."/>
            <person name="Manefield M."/>
            <person name="Russell T.L."/>
            <person name="Lee M.J."/>
        </authorList>
    </citation>
    <scope>NUCLEOTIDE SEQUENCE [LARGE SCALE GENOMIC DNA]</scope>
    <source>
        <strain evidence="7 8">DCMF</strain>
    </source>
</reference>
<dbReference type="OrthoDB" id="1723058at2"/>
<dbReference type="InterPro" id="IPR017896">
    <property type="entry name" value="4Fe4S_Fe-S-bd"/>
</dbReference>
<keyword evidence="2" id="KW-0479">Metal-binding</keyword>
<dbReference type="PROSITE" id="PS00198">
    <property type="entry name" value="4FE4S_FER_1"/>
    <property type="match status" value="3"/>
</dbReference>
<name>A0A3G1KRB6_FORW1</name>
<evidence type="ECO:0000259" key="6">
    <source>
        <dbReference type="PROSITE" id="PS51379"/>
    </source>
</evidence>
<sequence>MKRLVAKSELCIGCRLCEEVCSQAYRKEKNGKKSAIRIEENGDKGYIVHVCNQCGHCADICPVPAIEKDENGIVRIREDICVGCLTCVENCPTETMYAHDELTEPFKCIACGLCAEECPSGAIEIEAY</sequence>
<protein>
    <submittedName>
        <fullName evidence="7">Aldehyde:ferredoxin oxidoreductase</fullName>
    </submittedName>
</protein>
<dbReference type="Gene3D" id="3.30.70.20">
    <property type="match status" value="2"/>
</dbReference>
<dbReference type="InterPro" id="IPR017900">
    <property type="entry name" value="4Fe4S_Fe_S_CS"/>
</dbReference>
<feature type="domain" description="4Fe-4S ferredoxin-type" evidence="6">
    <location>
        <begin position="43"/>
        <end position="71"/>
    </location>
</feature>
<keyword evidence="1" id="KW-0004">4Fe-4S</keyword>
<accession>A0A3G1KRB6</accession>
<dbReference type="Proteomes" id="UP000323521">
    <property type="component" value="Chromosome"/>
</dbReference>
<feature type="domain" description="4Fe-4S ferredoxin-type" evidence="6">
    <location>
        <begin position="2"/>
        <end position="30"/>
    </location>
</feature>
<evidence type="ECO:0000256" key="2">
    <source>
        <dbReference type="ARBA" id="ARBA00022723"/>
    </source>
</evidence>
<dbReference type="PANTHER" id="PTHR42859:SF17">
    <property type="entry name" value="ELECTRON TRANSPORT PROTEIN HYDN-RELATED"/>
    <property type="match status" value="1"/>
</dbReference>
<dbReference type="PROSITE" id="PS51379">
    <property type="entry name" value="4FE4S_FER_2"/>
    <property type="match status" value="4"/>
</dbReference>
<evidence type="ECO:0000256" key="4">
    <source>
        <dbReference type="ARBA" id="ARBA00023004"/>
    </source>
</evidence>
<evidence type="ECO:0000256" key="3">
    <source>
        <dbReference type="ARBA" id="ARBA00022737"/>
    </source>
</evidence>
<evidence type="ECO:0000313" key="8">
    <source>
        <dbReference type="Proteomes" id="UP000323521"/>
    </source>
</evidence>
<dbReference type="EMBL" id="CP017634">
    <property type="protein sequence ID" value="ATW25022.1"/>
    <property type="molecule type" value="Genomic_DNA"/>
</dbReference>
<feature type="domain" description="4Fe-4S ferredoxin-type" evidence="6">
    <location>
        <begin position="99"/>
        <end position="128"/>
    </location>
</feature>
<proteinExistence type="predicted"/>
<dbReference type="GO" id="GO:0046872">
    <property type="term" value="F:metal ion binding"/>
    <property type="evidence" value="ECO:0007669"/>
    <property type="project" value="UniProtKB-KW"/>
</dbReference>
<evidence type="ECO:0000256" key="5">
    <source>
        <dbReference type="ARBA" id="ARBA00023014"/>
    </source>
</evidence>
<evidence type="ECO:0000313" key="7">
    <source>
        <dbReference type="EMBL" id="ATW25022.1"/>
    </source>
</evidence>
<dbReference type="KEGG" id="fwa:DCMF_09755"/>
<dbReference type="InterPro" id="IPR050294">
    <property type="entry name" value="RnfB_subfamily"/>
</dbReference>
<dbReference type="PANTHER" id="PTHR42859">
    <property type="entry name" value="OXIDOREDUCTASE"/>
    <property type="match status" value="1"/>
</dbReference>
<dbReference type="RefSeq" id="WP_148134265.1">
    <property type="nucleotide sequence ID" value="NZ_CP017634.1"/>
</dbReference>
<feature type="domain" description="4Fe-4S ferredoxin-type" evidence="6">
    <location>
        <begin position="72"/>
        <end position="96"/>
    </location>
</feature>
<keyword evidence="3" id="KW-0677">Repeat</keyword>
<dbReference type="Pfam" id="PF13187">
    <property type="entry name" value="Fer4_9"/>
    <property type="match status" value="1"/>
</dbReference>
<dbReference type="GO" id="GO:0051539">
    <property type="term" value="F:4 iron, 4 sulfur cluster binding"/>
    <property type="evidence" value="ECO:0007669"/>
    <property type="project" value="UniProtKB-KW"/>
</dbReference>
<dbReference type="SUPFAM" id="SSF54862">
    <property type="entry name" value="4Fe-4S ferredoxins"/>
    <property type="match status" value="1"/>
</dbReference>
<evidence type="ECO:0000256" key="1">
    <source>
        <dbReference type="ARBA" id="ARBA00022485"/>
    </source>
</evidence>
<keyword evidence="4" id="KW-0408">Iron</keyword>
<keyword evidence="5" id="KW-0411">Iron-sulfur</keyword>
<dbReference type="AlphaFoldDB" id="A0A3G1KRB6"/>
<gene>
    <name evidence="7" type="ORF">DCMF_09755</name>
</gene>
<dbReference type="Pfam" id="PF13237">
    <property type="entry name" value="Fer4_10"/>
    <property type="match status" value="1"/>
</dbReference>
<organism evidence="7 8">
    <name type="scientific">Formimonas warabiya</name>
    <dbReference type="NCBI Taxonomy" id="1761012"/>
    <lineage>
        <taxon>Bacteria</taxon>
        <taxon>Bacillati</taxon>
        <taxon>Bacillota</taxon>
        <taxon>Clostridia</taxon>
        <taxon>Eubacteriales</taxon>
        <taxon>Peptococcaceae</taxon>
        <taxon>Candidatus Formimonas</taxon>
    </lineage>
</organism>